<accession>A0A382KTQ6</accession>
<feature type="non-terminal residue" evidence="1">
    <location>
        <position position="336"/>
    </location>
</feature>
<protein>
    <submittedName>
        <fullName evidence="1">Uncharacterized protein</fullName>
    </submittedName>
</protein>
<dbReference type="AlphaFoldDB" id="A0A382KTQ6"/>
<reference evidence="1" key="1">
    <citation type="submission" date="2018-05" db="EMBL/GenBank/DDBJ databases">
        <authorList>
            <person name="Lanie J.A."/>
            <person name="Ng W.-L."/>
            <person name="Kazmierczak K.M."/>
            <person name="Andrzejewski T.M."/>
            <person name="Davidsen T.M."/>
            <person name="Wayne K.J."/>
            <person name="Tettelin H."/>
            <person name="Glass J.I."/>
            <person name="Rusch D."/>
            <person name="Podicherti R."/>
            <person name="Tsui H.-C.T."/>
            <person name="Winkler M.E."/>
        </authorList>
    </citation>
    <scope>NUCLEOTIDE SEQUENCE</scope>
</reference>
<gene>
    <name evidence="1" type="ORF">METZ01_LOCUS278885</name>
</gene>
<sequence>MAEAFTKTDQAILDPKETSDAPLSYGDFRLYEVSIESPSNPGILLHLNSPTMFVQLDIYEDLFSNVLKGEYTFKDTQGWAEMIPLIGDETLVVSYSTPGAEGTQVDTQSQDSDSQTASEEIIEQRFKVFDCVEIGTGDILKIYKLSLISEEYMFSKKMKVSRGYKGRSYSYMTKDIMKKLNKESEHLNKKLYIEETSSPQNVIVPNWTPFQAINFFASRSLSADIEPVEQEEGSENSPPIARPTGSLFVFYEKFGTGFFYESIESMILKQKLKENIPLYQYSPKLAENTIFSSALQYFSVEQFDVVSSFRTLENLGRGMFGSRLIAYDPIRMKYED</sequence>
<organism evidence="1">
    <name type="scientific">marine metagenome</name>
    <dbReference type="NCBI Taxonomy" id="408172"/>
    <lineage>
        <taxon>unclassified sequences</taxon>
        <taxon>metagenomes</taxon>
        <taxon>ecological metagenomes</taxon>
    </lineage>
</organism>
<evidence type="ECO:0000313" key="1">
    <source>
        <dbReference type="EMBL" id="SVC26031.1"/>
    </source>
</evidence>
<name>A0A382KTQ6_9ZZZZ</name>
<dbReference type="EMBL" id="UINC01081818">
    <property type="protein sequence ID" value="SVC26031.1"/>
    <property type="molecule type" value="Genomic_DNA"/>
</dbReference>
<proteinExistence type="predicted"/>